<organism evidence="1 2">
    <name type="scientific">Legionella septentrionalis</name>
    <dbReference type="NCBI Taxonomy" id="2498109"/>
    <lineage>
        <taxon>Bacteria</taxon>
        <taxon>Pseudomonadati</taxon>
        <taxon>Pseudomonadota</taxon>
        <taxon>Gammaproteobacteria</taxon>
        <taxon>Legionellales</taxon>
        <taxon>Legionellaceae</taxon>
        <taxon>Legionella</taxon>
    </lineage>
</organism>
<proteinExistence type="predicted"/>
<gene>
    <name evidence="1" type="ORF">EKM59_11175</name>
</gene>
<evidence type="ECO:0000313" key="2">
    <source>
        <dbReference type="Proteomes" id="UP000288012"/>
    </source>
</evidence>
<keyword evidence="2" id="KW-1185">Reference proteome</keyword>
<dbReference type="SUPFAM" id="SSF54001">
    <property type="entry name" value="Cysteine proteinases"/>
    <property type="match status" value="1"/>
</dbReference>
<dbReference type="Gene3D" id="3.90.70.10">
    <property type="entry name" value="Cysteine proteinases"/>
    <property type="match status" value="1"/>
</dbReference>
<sequence length="365" mass="40371">MNRINVLFFSLKVIVCLVLLTPLANAEDVELIGSLNQTLKIHASGNQLEQDSRGLELTEKTIKLLHVRLAEDKKAELKSQAQDLNKHRNGFTSSNRAAASLELPKAVSLNMNNVPVLDQGTHGTCVTFAVSGGLDAVIGKGDYISQLCQLQLGNYLEQHGYGISGWDGSFSGEVFGQMAQYGVINVDNQWKDGCGGYYDYPKYSKRPQTYIAPEDFAKMSEPVLGTYAAIKDIRVARNFEATLDNVKNALHAGDRVVFGVLLPRVDLGTAGAVGKYRTWFTQDTWVLSKEVMDGISDIEAAHEMIITGYDDNATVYDDHGVAHKGLLTLRNSWGTSVGYWGEFYMSYDYFKLLNLEVTEILPINH</sequence>
<dbReference type="RefSeq" id="WP_127111554.1">
    <property type="nucleotide sequence ID" value="NZ_RZGR01000048.1"/>
</dbReference>
<dbReference type="EMBL" id="RZGR01000048">
    <property type="protein sequence ID" value="RUQ79569.1"/>
    <property type="molecule type" value="Genomic_DNA"/>
</dbReference>
<reference evidence="1 2" key="1">
    <citation type="submission" date="2018-12" db="EMBL/GenBank/DDBJ databases">
        <title>Legionella sp,whole genome shotgun sequence.</title>
        <authorList>
            <person name="Wu H."/>
        </authorList>
    </citation>
    <scope>NUCLEOTIDE SEQUENCE [LARGE SCALE GENOMIC DNA]</scope>
    <source>
        <strain evidence="2">km714</strain>
    </source>
</reference>
<name>A0A433JGI9_9GAMM</name>
<dbReference type="InterPro" id="IPR038765">
    <property type="entry name" value="Papain-like_cys_pep_sf"/>
</dbReference>
<dbReference type="CDD" id="cd02619">
    <property type="entry name" value="Peptidase_C1"/>
    <property type="match status" value="1"/>
</dbReference>
<accession>A0A433JGI9</accession>
<comment type="caution">
    <text evidence="1">The sequence shown here is derived from an EMBL/GenBank/DDBJ whole genome shotgun (WGS) entry which is preliminary data.</text>
</comment>
<dbReference type="AlphaFoldDB" id="A0A433JGI9"/>
<protein>
    <submittedName>
        <fullName evidence="1">Peptidase C1</fullName>
    </submittedName>
</protein>
<evidence type="ECO:0000313" key="1">
    <source>
        <dbReference type="EMBL" id="RUQ79569.1"/>
    </source>
</evidence>
<dbReference type="Proteomes" id="UP000288012">
    <property type="component" value="Unassembled WGS sequence"/>
</dbReference>